<evidence type="ECO:0000256" key="1">
    <source>
        <dbReference type="ARBA" id="ARBA00001541"/>
    </source>
</evidence>
<dbReference type="PROSITE" id="PS50123">
    <property type="entry name" value="CHER"/>
    <property type="match status" value="1"/>
</dbReference>
<dbReference type="PRINTS" id="PR00996">
    <property type="entry name" value="CHERMTFRASE"/>
</dbReference>
<dbReference type="SUPFAM" id="SSF53335">
    <property type="entry name" value="S-adenosyl-L-methionine-dependent methyltransferases"/>
    <property type="match status" value="1"/>
</dbReference>
<dbReference type="SUPFAM" id="SSF47757">
    <property type="entry name" value="Chemotaxis receptor methyltransferase CheR, N-terminal domain"/>
    <property type="match status" value="1"/>
</dbReference>
<sequence length="276" mass="30920">MTPEHIDLLAALGRARAGVRVDVEKPYLIESRLTPLVRREGFESIEALIDELRAKREERLIWAVVESLCRTDTTFFRGREAFDALRDSVLPALSHRRDTPLRIWSAACATGQEVYSLAMTAAEATELAAGARFELFGSDLSERCLEKAQSGLYTQFEVQRGLPIRMLVKYFESQDDTWTISPRLRQMVRWRRINLLSDLSALGLFDVILLRNVLRNMAAPLRGKIVRSLADRLSPDGVLVLDPEDDVSGLTDRLVAAPGNAGIYLRDPSIARLVAA</sequence>
<dbReference type="InterPro" id="IPR050903">
    <property type="entry name" value="Bact_Chemotaxis_MeTrfase"/>
</dbReference>
<dbReference type="GO" id="GO:0008983">
    <property type="term" value="F:protein-glutamate O-methyltransferase activity"/>
    <property type="evidence" value="ECO:0007669"/>
    <property type="project" value="UniProtKB-EC"/>
</dbReference>
<reference evidence="7 8" key="1">
    <citation type="submission" date="2017-08" db="EMBL/GenBank/DDBJ databases">
        <title>Infants hospitalized years apart are colonized by the same room-sourced microbial strains.</title>
        <authorList>
            <person name="Brooks B."/>
            <person name="Olm M.R."/>
            <person name="Firek B.A."/>
            <person name="Baker R."/>
            <person name="Thomas B.C."/>
            <person name="Morowitz M.J."/>
            <person name="Banfield J.F."/>
        </authorList>
    </citation>
    <scope>NUCLEOTIDE SEQUENCE [LARGE SCALE GENOMIC DNA]</scope>
    <source>
        <strain evidence="7">S2_003_000_R2_4</strain>
    </source>
</reference>
<dbReference type="RefSeq" id="WP_304277073.1">
    <property type="nucleotide sequence ID" value="NZ_QFQZ01000024.1"/>
</dbReference>
<keyword evidence="4" id="KW-0808">Transferase</keyword>
<dbReference type="Proteomes" id="UP000249393">
    <property type="component" value="Unassembled WGS sequence"/>
</dbReference>
<dbReference type="Gene3D" id="3.40.50.150">
    <property type="entry name" value="Vaccinia Virus protein VP39"/>
    <property type="match status" value="1"/>
</dbReference>
<gene>
    <name evidence="7" type="ORF">DI526_09655</name>
</gene>
<accession>A0A2W5VDJ1</accession>
<evidence type="ECO:0000259" key="6">
    <source>
        <dbReference type="PROSITE" id="PS50123"/>
    </source>
</evidence>
<dbReference type="InterPro" id="IPR029063">
    <property type="entry name" value="SAM-dependent_MTases_sf"/>
</dbReference>
<dbReference type="InterPro" id="IPR036804">
    <property type="entry name" value="CheR_N_sf"/>
</dbReference>
<dbReference type="SMART" id="SM00138">
    <property type="entry name" value="MeTrc"/>
    <property type="match status" value="1"/>
</dbReference>
<dbReference type="InterPro" id="IPR000780">
    <property type="entry name" value="CheR_MeTrfase"/>
</dbReference>
<organism evidence="7 8">
    <name type="scientific">Caulobacter segnis</name>
    <dbReference type="NCBI Taxonomy" id="88688"/>
    <lineage>
        <taxon>Bacteria</taxon>
        <taxon>Pseudomonadati</taxon>
        <taxon>Pseudomonadota</taxon>
        <taxon>Alphaproteobacteria</taxon>
        <taxon>Caulobacterales</taxon>
        <taxon>Caulobacteraceae</taxon>
        <taxon>Caulobacter</taxon>
    </lineage>
</organism>
<keyword evidence="5" id="KW-0949">S-adenosyl-L-methionine</keyword>
<keyword evidence="3" id="KW-0489">Methyltransferase</keyword>
<name>A0A2W5VDJ1_9CAUL</name>
<evidence type="ECO:0000256" key="3">
    <source>
        <dbReference type="ARBA" id="ARBA00022603"/>
    </source>
</evidence>
<evidence type="ECO:0000313" key="8">
    <source>
        <dbReference type="Proteomes" id="UP000249393"/>
    </source>
</evidence>
<protein>
    <recommendedName>
        <fullName evidence="2">protein-glutamate O-methyltransferase</fullName>
        <ecNumber evidence="2">2.1.1.80</ecNumber>
    </recommendedName>
</protein>
<proteinExistence type="predicted"/>
<evidence type="ECO:0000256" key="5">
    <source>
        <dbReference type="ARBA" id="ARBA00022691"/>
    </source>
</evidence>
<dbReference type="PANTHER" id="PTHR24422">
    <property type="entry name" value="CHEMOTAXIS PROTEIN METHYLTRANSFERASE"/>
    <property type="match status" value="1"/>
</dbReference>
<dbReference type="EC" id="2.1.1.80" evidence="2"/>
<evidence type="ECO:0000256" key="2">
    <source>
        <dbReference type="ARBA" id="ARBA00012534"/>
    </source>
</evidence>
<dbReference type="GO" id="GO:0032259">
    <property type="term" value="P:methylation"/>
    <property type="evidence" value="ECO:0007669"/>
    <property type="project" value="UniProtKB-KW"/>
</dbReference>
<dbReference type="EMBL" id="QFQZ01000024">
    <property type="protein sequence ID" value="PZR34656.1"/>
    <property type="molecule type" value="Genomic_DNA"/>
</dbReference>
<dbReference type="PANTHER" id="PTHR24422:SF21">
    <property type="entry name" value="CHEMOTAXIS PROTEIN METHYLTRANSFERASE 1"/>
    <property type="match status" value="1"/>
</dbReference>
<dbReference type="Pfam" id="PF01739">
    <property type="entry name" value="CheR"/>
    <property type="match status" value="1"/>
</dbReference>
<dbReference type="AlphaFoldDB" id="A0A2W5VDJ1"/>
<dbReference type="InterPro" id="IPR022641">
    <property type="entry name" value="CheR_N"/>
</dbReference>
<feature type="domain" description="CheR-type methyltransferase" evidence="6">
    <location>
        <begin position="1"/>
        <end position="276"/>
    </location>
</feature>
<evidence type="ECO:0000256" key="4">
    <source>
        <dbReference type="ARBA" id="ARBA00022679"/>
    </source>
</evidence>
<dbReference type="Pfam" id="PF03705">
    <property type="entry name" value="CheR_N"/>
    <property type="match status" value="1"/>
</dbReference>
<comment type="caution">
    <text evidence="7">The sequence shown here is derived from an EMBL/GenBank/DDBJ whole genome shotgun (WGS) entry which is preliminary data.</text>
</comment>
<dbReference type="InterPro" id="IPR022642">
    <property type="entry name" value="CheR_C"/>
</dbReference>
<dbReference type="Gene3D" id="1.10.155.10">
    <property type="entry name" value="Chemotaxis receptor methyltransferase CheR, N-terminal domain"/>
    <property type="match status" value="1"/>
</dbReference>
<evidence type="ECO:0000313" key="7">
    <source>
        <dbReference type="EMBL" id="PZR34656.1"/>
    </source>
</evidence>
<comment type="catalytic activity">
    <reaction evidence="1">
        <text>L-glutamyl-[protein] + S-adenosyl-L-methionine = [protein]-L-glutamate 5-O-methyl ester + S-adenosyl-L-homocysteine</text>
        <dbReference type="Rhea" id="RHEA:24452"/>
        <dbReference type="Rhea" id="RHEA-COMP:10208"/>
        <dbReference type="Rhea" id="RHEA-COMP:10311"/>
        <dbReference type="ChEBI" id="CHEBI:29973"/>
        <dbReference type="ChEBI" id="CHEBI:57856"/>
        <dbReference type="ChEBI" id="CHEBI:59789"/>
        <dbReference type="ChEBI" id="CHEBI:82795"/>
        <dbReference type="EC" id="2.1.1.80"/>
    </reaction>
</comment>